<feature type="transmembrane region" description="Helical" evidence="9">
    <location>
        <begin position="299"/>
        <end position="317"/>
    </location>
</feature>
<dbReference type="GO" id="GO:0005886">
    <property type="term" value="C:plasma membrane"/>
    <property type="evidence" value="ECO:0007669"/>
    <property type="project" value="UniProtKB-SubCell"/>
</dbReference>
<feature type="transmembrane region" description="Helical" evidence="9">
    <location>
        <begin position="20"/>
        <end position="41"/>
    </location>
</feature>
<dbReference type="InterPro" id="IPR003663">
    <property type="entry name" value="Sugar/inositol_transpt"/>
</dbReference>
<feature type="transmembrane region" description="Helical" evidence="9">
    <location>
        <begin position="91"/>
        <end position="108"/>
    </location>
</feature>
<keyword evidence="11" id="KW-1185">Reference proteome</keyword>
<feature type="transmembrane region" description="Helical" evidence="9">
    <location>
        <begin position="114"/>
        <end position="140"/>
    </location>
</feature>
<evidence type="ECO:0000256" key="7">
    <source>
        <dbReference type="ARBA" id="ARBA00023136"/>
    </source>
</evidence>
<dbReference type="SUPFAM" id="SSF103473">
    <property type="entry name" value="MFS general substrate transporter"/>
    <property type="match status" value="1"/>
</dbReference>
<dbReference type="InterPro" id="IPR036259">
    <property type="entry name" value="MFS_trans_sf"/>
</dbReference>
<evidence type="ECO:0000313" key="12">
    <source>
        <dbReference type="RefSeq" id="XP_017887151.1"/>
    </source>
</evidence>
<dbReference type="AlphaFoldDB" id="A0AAJ7J836"/>
<comment type="subcellular location">
    <subcellularLocation>
        <location evidence="1">Cell membrane</location>
        <topology evidence="1">Multi-pass membrane protein</topology>
    </subcellularLocation>
</comment>
<protein>
    <submittedName>
        <fullName evidence="12">Facilitated trehalose transporter Tret1-like</fullName>
    </submittedName>
</protein>
<sequence length="471" mass="52576">MTTTAPRNDRWNFFVLVQKLNPYFGAFVASLGGFALGISLAWNSKASKMFRDHLDATGTEIGLIGGILNAGICVGAILVPFIAERFSRARILFWTMPPLVITWMYIMGNRSEQVVILMTGRFICGICGGIYSVLTPIYVAEITRKEVRGRHLAYFQVLINCGIMYAFSVAHAIEETVWWYSKVCGFACFLLVPQVMLPNSPFHYLFRNDETNAVVSLEWFRDTNDVQHELNELKQLVHTTRSRKINMKLLKNRRVLRSIVTCIGVMLGQNLCGANMMIFHALTLFDITGSGELTGSEQTMVIGAVQILVSFLAASLVDVLGRRILLTVSCLLMGVFLILLGWFFSVRDADPEYDDIYFWMSPTWITLMFASYNLGLGPISWSILGDTLPEELKNLVASAAVALGWLVSLLASLSFEEMVVMLGATKVMWGSAAICWLIALFCAIVVKDNTGKSLLEIQKEFRIEADTVVET</sequence>
<feature type="transmembrane region" description="Helical" evidence="9">
    <location>
        <begin position="255"/>
        <end position="279"/>
    </location>
</feature>
<keyword evidence="3" id="KW-1003">Cell membrane</keyword>
<dbReference type="Proteomes" id="UP000694925">
    <property type="component" value="Unplaced"/>
</dbReference>
<dbReference type="RefSeq" id="XP_017887151.1">
    <property type="nucleotide sequence ID" value="XM_018031662.2"/>
</dbReference>
<feature type="transmembrane region" description="Helical" evidence="9">
    <location>
        <begin position="395"/>
        <end position="415"/>
    </location>
</feature>
<evidence type="ECO:0000256" key="4">
    <source>
        <dbReference type="ARBA" id="ARBA00022597"/>
    </source>
</evidence>
<keyword evidence="5 9" id="KW-0812">Transmembrane</keyword>
<evidence type="ECO:0000256" key="2">
    <source>
        <dbReference type="ARBA" id="ARBA00022448"/>
    </source>
</evidence>
<accession>A0AAJ7J836</accession>
<gene>
    <name evidence="12" type="primary">LOC108629180</name>
</gene>
<evidence type="ECO:0000256" key="5">
    <source>
        <dbReference type="ARBA" id="ARBA00022692"/>
    </source>
</evidence>
<dbReference type="FunFam" id="1.20.1250.20:FF:000218">
    <property type="entry name" value="facilitated trehalose transporter Tret1"/>
    <property type="match status" value="1"/>
</dbReference>
<keyword evidence="8" id="KW-0325">Glycoprotein</keyword>
<keyword evidence="6 9" id="KW-1133">Transmembrane helix</keyword>
<dbReference type="PANTHER" id="PTHR48021">
    <property type="match status" value="1"/>
</dbReference>
<evidence type="ECO:0000313" key="11">
    <source>
        <dbReference type="Proteomes" id="UP000694925"/>
    </source>
</evidence>
<name>A0AAJ7J836_9HYME</name>
<evidence type="ECO:0000256" key="1">
    <source>
        <dbReference type="ARBA" id="ARBA00004651"/>
    </source>
</evidence>
<keyword evidence="4" id="KW-0762">Sugar transport</keyword>
<dbReference type="KEGG" id="ccal:108629180"/>
<evidence type="ECO:0000256" key="8">
    <source>
        <dbReference type="ARBA" id="ARBA00023180"/>
    </source>
</evidence>
<dbReference type="InterPro" id="IPR005828">
    <property type="entry name" value="MFS_sugar_transport-like"/>
</dbReference>
<dbReference type="GeneID" id="108629180"/>
<evidence type="ECO:0000256" key="9">
    <source>
        <dbReference type="SAM" id="Phobius"/>
    </source>
</evidence>
<dbReference type="InterPro" id="IPR050549">
    <property type="entry name" value="MFS_Trehalose_Transporter"/>
</dbReference>
<dbReference type="Pfam" id="PF00083">
    <property type="entry name" value="Sugar_tr"/>
    <property type="match status" value="1"/>
</dbReference>
<evidence type="ECO:0000259" key="10">
    <source>
        <dbReference type="PROSITE" id="PS50850"/>
    </source>
</evidence>
<dbReference type="GO" id="GO:0022857">
    <property type="term" value="F:transmembrane transporter activity"/>
    <property type="evidence" value="ECO:0007669"/>
    <property type="project" value="InterPro"/>
</dbReference>
<feature type="transmembrane region" description="Helical" evidence="9">
    <location>
        <begin position="152"/>
        <end position="173"/>
    </location>
</feature>
<keyword evidence="2" id="KW-0813">Transport</keyword>
<feature type="transmembrane region" description="Helical" evidence="9">
    <location>
        <begin position="427"/>
        <end position="446"/>
    </location>
</feature>
<proteinExistence type="predicted"/>
<feature type="transmembrane region" description="Helical" evidence="9">
    <location>
        <begin position="324"/>
        <end position="344"/>
    </location>
</feature>
<keyword evidence="7 9" id="KW-0472">Membrane</keyword>
<dbReference type="PROSITE" id="PS50850">
    <property type="entry name" value="MFS"/>
    <property type="match status" value="1"/>
</dbReference>
<feature type="transmembrane region" description="Helical" evidence="9">
    <location>
        <begin position="61"/>
        <end position="79"/>
    </location>
</feature>
<dbReference type="Gene3D" id="1.20.1250.20">
    <property type="entry name" value="MFS general substrate transporter like domains"/>
    <property type="match status" value="1"/>
</dbReference>
<dbReference type="PANTHER" id="PTHR48021:SF1">
    <property type="entry name" value="GH07001P-RELATED"/>
    <property type="match status" value="1"/>
</dbReference>
<evidence type="ECO:0000256" key="3">
    <source>
        <dbReference type="ARBA" id="ARBA00022475"/>
    </source>
</evidence>
<dbReference type="InterPro" id="IPR020846">
    <property type="entry name" value="MFS_dom"/>
</dbReference>
<dbReference type="PRINTS" id="PR00171">
    <property type="entry name" value="SUGRTRNSPORT"/>
</dbReference>
<feature type="domain" description="Major facilitator superfamily (MFS) profile" evidence="10">
    <location>
        <begin position="25"/>
        <end position="450"/>
    </location>
</feature>
<evidence type="ECO:0000256" key="6">
    <source>
        <dbReference type="ARBA" id="ARBA00022989"/>
    </source>
</evidence>
<organism evidence="11 12">
    <name type="scientific">Ceratina calcarata</name>
    <dbReference type="NCBI Taxonomy" id="156304"/>
    <lineage>
        <taxon>Eukaryota</taxon>
        <taxon>Metazoa</taxon>
        <taxon>Ecdysozoa</taxon>
        <taxon>Arthropoda</taxon>
        <taxon>Hexapoda</taxon>
        <taxon>Insecta</taxon>
        <taxon>Pterygota</taxon>
        <taxon>Neoptera</taxon>
        <taxon>Endopterygota</taxon>
        <taxon>Hymenoptera</taxon>
        <taxon>Apocrita</taxon>
        <taxon>Aculeata</taxon>
        <taxon>Apoidea</taxon>
        <taxon>Anthophila</taxon>
        <taxon>Apidae</taxon>
        <taxon>Ceratina</taxon>
        <taxon>Zadontomerus</taxon>
    </lineage>
</organism>
<feature type="transmembrane region" description="Helical" evidence="9">
    <location>
        <begin position="356"/>
        <end position="374"/>
    </location>
</feature>
<dbReference type="InterPro" id="IPR005829">
    <property type="entry name" value="Sugar_transporter_CS"/>
</dbReference>
<feature type="transmembrane region" description="Helical" evidence="9">
    <location>
        <begin position="179"/>
        <end position="197"/>
    </location>
</feature>
<reference evidence="12" key="1">
    <citation type="submission" date="2025-08" db="UniProtKB">
        <authorList>
            <consortium name="RefSeq"/>
        </authorList>
    </citation>
    <scope>IDENTIFICATION</scope>
    <source>
        <tissue evidence="12">Whole body</tissue>
    </source>
</reference>
<dbReference type="PROSITE" id="PS00217">
    <property type="entry name" value="SUGAR_TRANSPORT_2"/>
    <property type="match status" value="1"/>
</dbReference>